<keyword evidence="4" id="KW-1185">Reference proteome</keyword>
<reference evidence="3 4" key="1">
    <citation type="submission" date="2018-05" db="EMBL/GenBank/DDBJ databases">
        <title>Evolution of GPA BGCs.</title>
        <authorList>
            <person name="Waglechner N."/>
            <person name="Wright G.D."/>
        </authorList>
    </citation>
    <scope>NUCLEOTIDE SEQUENCE [LARGE SCALE GENOMIC DNA]</scope>
    <source>
        <strain evidence="3 4">DSM 5908</strain>
    </source>
</reference>
<dbReference type="Gene3D" id="2.120.10.10">
    <property type="match status" value="1"/>
</dbReference>
<feature type="signal peptide" evidence="2">
    <location>
        <begin position="1"/>
        <end position="33"/>
    </location>
</feature>
<dbReference type="InterPro" id="IPR036278">
    <property type="entry name" value="Sialidase_sf"/>
</dbReference>
<evidence type="ECO:0000256" key="1">
    <source>
        <dbReference type="SAM" id="MobiDB-lite"/>
    </source>
</evidence>
<protein>
    <submittedName>
        <fullName evidence="3">Exo-alpha-sialidase</fullName>
    </submittedName>
</protein>
<sequence length="593" mass="62977">MSLGVSSPKRRILATLTALLLPLAVVLAPAANAATGGSPLPVDPAHGKHKIARLAQEPRHDVPNPLLKERFAEEEEEDGDDPALSALCQTYIGKPNPYRPLAPNTDVIDGDTIVPTGSQTGCSTAQNETTIAVNPENPRNIVAGSNDYRLYNTRESRNDSGGFAYTSFDGGRTWANVQLPHLDFPTGAAAPLSYMDAAGDPAVAFGPHNTVYYATLVFSRAAVPDDQQLASGIAVSVSHDGGRSFGDPAILHLDGVTPAGTPTPANIFNDKEWIAADPVSGDVYVTWTQFTYDSTGAFTESPIVLSKSRDFGRTWSPMRRVSPSLSGFHGGITPFGSGSNPVITRDGTLQVAYETSVCATAACDQPSDHDAVVVATSRDGGRTFRHSEVGLDFDFPVDEDVANNALTGEHFRINSFPQLTYDRVTDHLWVTWADDRNGTYRDGESVKTNGDAFLSGSDGRHGWSKPVKIGTGADEVFPAVAALAGRVAVTFYTRAYDPGGIGLDYAYATGWGGGVGAAPIRRITTQTANPQVQFVSTGAVTGKELQGVFIGDYTATAVGADFRLHPAWTDFRGNPGKTLPNQDVGTQTLPMFP</sequence>
<dbReference type="Proteomes" id="UP000286716">
    <property type="component" value="Unassembled WGS sequence"/>
</dbReference>
<feature type="chain" id="PRO_5019563772" evidence="2">
    <location>
        <begin position="34"/>
        <end position="593"/>
    </location>
</feature>
<dbReference type="EMBL" id="QHHU01000007">
    <property type="protein sequence ID" value="RSM48244.1"/>
    <property type="molecule type" value="Genomic_DNA"/>
</dbReference>
<evidence type="ECO:0000313" key="4">
    <source>
        <dbReference type="Proteomes" id="UP000286716"/>
    </source>
</evidence>
<dbReference type="SUPFAM" id="SSF50939">
    <property type="entry name" value="Sialidases"/>
    <property type="match status" value="1"/>
</dbReference>
<proteinExistence type="predicted"/>
<dbReference type="OrthoDB" id="127969at2"/>
<feature type="compositionally biased region" description="Polar residues" evidence="1">
    <location>
        <begin position="579"/>
        <end position="593"/>
    </location>
</feature>
<evidence type="ECO:0000256" key="2">
    <source>
        <dbReference type="SAM" id="SignalP"/>
    </source>
</evidence>
<keyword evidence="2" id="KW-0732">Signal</keyword>
<evidence type="ECO:0000313" key="3">
    <source>
        <dbReference type="EMBL" id="RSM48244.1"/>
    </source>
</evidence>
<gene>
    <name evidence="3" type="ORF">DMA12_07085</name>
</gene>
<dbReference type="AlphaFoldDB" id="A0A428WYS6"/>
<accession>A0A428WYS6</accession>
<comment type="caution">
    <text evidence="3">The sequence shown here is derived from an EMBL/GenBank/DDBJ whole genome shotgun (WGS) entry which is preliminary data.</text>
</comment>
<name>A0A428WYS6_AMYBA</name>
<dbReference type="CDD" id="cd15482">
    <property type="entry name" value="Sialidase_non-viral"/>
    <property type="match status" value="1"/>
</dbReference>
<dbReference type="RefSeq" id="WP_020640355.1">
    <property type="nucleotide sequence ID" value="NZ_QHHU01000007.1"/>
</dbReference>
<organism evidence="3 4">
    <name type="scientific">Amycolatopsis balhimycina DSM 5908</name>
    <dbReference type="NCBI Taxonomy" id="1081091"/>
    <lineage>
        <taxon>Bacteria</taxon>
        <taxon>Bacillati</taxon>
        <taxon>Actinomycetota</taxon>
        <taxon>Actinomycetes</taxon>
        <taxon>Pseudonocardiales</taxon>
        <taxon>Pseudonocardiaceae</taxon>
        <taxon>Amycolatopsis</taxon>
    </lineage>
</organism>
<feature type="region of interest" description="Disordered" evidence="1">
    <location>
        <begin position="573"/>
        <end position="593"/>
    </location>
</feature>